<proteinExistence type="inferred from homology"/>
<evidence type="ECO:0000259" key="14">
    <source>
        <dbReference type="Pfam" id="PF04565"/>
    </source>
</evidence>
<name>A0A9D0ZXP7_9FIRM</name>
<feature type="domain" description="DNA-directed RNA polymerase beta subunit external 1" evidence="15">
    <location>
        <begin position="581"/>
        <end position="641"/>
    </location>
</feature>
<dbReference type="InterPro" id="IPR007121">
    <property type="entry name" value="RNA_pol_bsu_CS"/>
</dbReference>
<evidence type="ECO:0000256" key="1">
    <source>
        <dbReference type="ARBA" id="ARBA00004026"/>
    </source>
</evidence>
<dbReference type="Pfam" id="PF04565">
    <property type="entry name" value="RNA_pol_Rpb2_3"/>
    <property type="match status" value="1"/>
</dbReference>
<evidence type="ECO:0000259" key="11">
    <source>
        <dbReference type="Pfam" id="PF04560"/>
    </source>
</evidence>
<dbReference type="HAMAP" id="MF_01321">
    <property type="entry name" value="RNApol_bact_RpoB"/>
    <property type="match status" value="1"/>
</dbReference>
<gene>
    <name evidence="7" type="primary">rpoB</name>
    <name evidence="16" type="ORF">IAB26_12960</name>
</gene>
<dbReference type="NCBIfam" id="NF001616">
    <property type="entry name" value="PRK00405.1"/>
    <property type="match status" value="1"/>
</dbReference>
<dbReference type="Gene3D" id="3.90.1110.10">
    <property type="entry name" value="RNA polymerase Rpb2, domain 2"/>
    <property type="match status" value="1"/>
</dbReference>
<comment type="catalytic activity">
    <reaction evidence="6 7 9">
        <text>RNA(n) + a ribonucleoside 5'-triphosphate = RNA(n+1) + diphosphate</text>
        <dbReference type="Rhea" id="RHEA:21248"/>
        <dbReference type="Rhea" id="RHEA-COMP:14527"/>
        <dbReference type="Rhea" id="RHEA-COMP:17342"/>
        <dbReference type="ChEBI" id="CHEBI:33019"/>
        <dbReference type="ChEBI" id="CHEBI:61557"/>
        <dbReference type="ChEBI" id="CHEBI:140395"/>
        <dbReference type="EC" id="2.7.7.6"/>
    </reaction>
</comment>
<dbReference type="InterPro" id="IPR007120">
    <property type="entry name" value="DNA-dir_RNAP_su2_dom"/>
</dbReference>
<comment type="function">
    <text evidence="1 7 9">DNA-dependent RNA polymerase catalyzes the transcription of DNA into RNA using the four ribonucleoside triphosphates as substrates.</text>
</comment>
<dbReference type="Gene3D" id="3.90.1800.10">
    <property type="entry name" value="RNA polymerase alpha subunit dimerisation domain"/>
    <property type="match status" value="1"/>
</dbReference>
<accession>A0A9D0ZXP7</accession>
<feature type="domain" description="DNA-directed RNA polymerase subunit 2 hybrid-binding" evidence="10">
    <location>
        <begin position="702"/>
        <end position="1128"/>
    </location>
</feature>
<dbReference type="InterPro" id="IPR007642">
    <property type="entry name" value="RNA_pol_Rpb2_2"/>
</dbReference>
<organism evidence="16 17">
    <name type="scientific">Candidatus Limivivens merdigallinarum</name>
    <dbReference type="NCBI Taxonomy" id="2840859"/>
    <lineage>
        <taxon>Bacteria</taxon>
        <taxon>Bacillati</taxon>
        <taxon>Bacillota</taxon>
        <taxon>Clostridia</taxon>
        <taxon>Lachnospirales</taxon>
        <taxon>Lachnospiraceae</taxon>
        <taxon>Lachnospiraceae incertae sedis</taxon>
        <taxon>Candidatus Limivivens</taxon>
    </lineage>
</organism>
<dbReference type="GO" id="GO:0000428">
    <property type="term" value="C:DNA-directed RNA polymerase complex"/>
    <property type="evidence" value="ECO:0007669"/>
    <property type="project" value="UniProtKB-KW"/>
</dbReference>
<dbReference type="PANTHER" id="PTHR20856">
    <property type="entry name" value="DNA-DIRECTED RNA POLYMERASE I SUBUNIT 2"/>
    <property type="match status" value="1"/>
</dbReference>
<dbReference type="PROSITE" id="PS01166">
    <property type="entry name" value="RNA_POL_BETA"/>
    <property type="match status" value="1"/>
</dbReference>
<dbReference type="InterPro" id="IPR019462">
    <property type="entry name" value="DNA-dir_RNA_pol_bsu_external_1"/>
</dbReference>
<evidence type="ECO:0000256" key="5">
    <source>
        <dbReference type="ARBA" id="ARBA00023163"/>
    </source>
</evidence>
<evidence type="ECO:0000256" key="3">
    <source>
        <dbReference type="ARBA" id="ARBA00022679"/>
    </source>
</evidence>
<evidence type="ECO:0000256" key="8">
    <source>
        <dbReference type="RuleBase" id="RU000434"/>
    </source>
</evidence>
<evidence type="ECO:0000259" key="13">
    <source>
        <dbReference type="Pfam" id="PF04563"/>
    </source>
</evidence>
<sequence length="1273" mass="143622">MEKNRIRPVKSGKSFRMSYSRQKEVLEMPNLIEVQKDSYQWFLDEGLKEVLEDISPIEDYSGKLSLEFVDFTLCEDDVKYSIEECKERDATYAAPLKVRVRLYNKENDEINEHEIFMGDLPIMTETGTFVINGAERVIVSQLVRSPGIYYAISHDKLGKRLFSCTVIPNRGAWLEYETDSNDIFYVRVDRTRKVPITVLIRALGFGTNAEIIDLFGEEPKILASLTKDTATNYQEGLLELYKKIRPGEPLAVDSAESLITSMFFDPRRYDLAKVGRYKFNKKLLLRNRVNGQVLAEDVVDTLTGEIIAEAGTRLDRELADKIQNAAVPYLWIKGEERNIKVISNLMVDIRSFVDADPASMGVTELVYYPVLKKILEENDDIEDIKEAVHKHIHELIPKHITKEDIIASINYNMHLEYGLGNDDDIDHLGNRRIRAVGELLQNQYRIGFSRLERVVRERMTTQDSDSISPQSLINIKPVTAAVKEFFGSSQLSQFMDQNNPLSELTNTRRLSALGPGGLSRDRAGFEVRDVHYSHYGRMCPIETPEGPNIGLINYLACYARINQYGFVEAPYRVIDKSDPANPRVTDEVVYMTADEEDNYHVAQANTPLDAEGHFVQKNVSGRYREETQEYERKMFDYMDVSPKMVFSVATALIPFLENDDANRALMGSNMQRQAVPLLTTEAPVVGTGMEVKTAVDSGVCVIAKHNGTVERSTSKAIVVKCDDGTRDEYHLTKFARSNQSNCYNQRPIVYKGDRVAAGQVIADGPSTSNGEIALGKNPLIGFMTWEGYNYEDAVLLSERLVMDDVYTSVHIEEYEAEARDTKLGPEEITRDVPGVGDEALKDLDERGIIRIGAEVRAGDILVGKVTPKGETELTAEERLLRAIFGEKAREVRDTSLKVPHGEYGIVVDAKVFTRENGDELSPGVNQAVRIYIAQKRKISVGDKMAGRHGNKGVVSRVLPVEDMPFLPNGRPLDIVLNPLGVPSRMNIGQVLEIHLSLAAKALGFNVSTPVFDGANESDIMDTLDLANDYVNLSWDEFKAKHEEELLPEVMDYLYENRDHRELWKGVPISRDGKVRLRDGRTGEYFDSPVTIGHMHYLKLHHLVDDKIHARSTGPYSLVTQQPLGGKAQFGGQRFGEMEVWALEAYGASYTLQEILTVKSDDVIGRVKTYEAIIKGENIPEPGIPESFKVLLKELQSLGLDVRVLKDDHTEVEIMETVDYGETDLHSIIEGDRDYNREEESFDGYTKQELDGDELVDIEEDDAYVDLEEALDEE</sequence>
<dbReference type="EC" id="2.7.7.6" evidence="7 9"/>
<dbReference type="Pfam" id="PF00562">
    <property type="entry name" value="RNA_pol_Rpb2_6"/>
    <property type="match status" value="1"/>
</dbReference>
<feature type="domain" description="RNA polymerase Rpb2" evidence="11">
    <location>
        <begin position="1130"/>
        <end position="1205"/>
    </location>
</feature>
<evidence type="ECO:0000259" key="10">
    <source>
        <dbReference type="Pfam" id="PF00562"/>
    </source>
</evidence>
<dbReference type="Gene3D" id="2.30.150.10">
    <property type="entry name" value="DNA-directed RNA polymerase, beta subunit, external 1 domain"/>
    <property type="match status" value="1"/>
</dbReference>
<dbReference type="GO" id="GO:0003899">
    <property type="term" value="F:DNA-directed RNA polymerase activity"/>
    <property type="evidence" value="ECO:0007669"/>
    <property type="project" value="UniProtKB-UniRule"/>
</dbReference>
<dbReference type="InterPro" id="IPR037033">
    <property type="entry name" value="DNA-dir_RNAP_su2_hyb_sf"/>
</dbReference>
<evidence type="ECO:0000256" key="6">
    <source>
        <dbReference type="ARBA" id="ARBA00048552"/>
    </source>
</evidence>
<comment type="subunit">
    <text evidence="7 9">The RNAP catalytic core consists of 2 alpha, 1 beta, 1 beta' and 1 omega subunit. When a sigma factor is associated with the core the holoenzyme is formed, which can initiate transcription.</text>
</comment>
<dbReference type="Pfam" id="PF04563">
    <property type="entry name" value="RNA_pol_Rpb2_1"/>
    <property type="match status" value="1"/>
</dbReference>
<dbReference type="GO" id="GO:0003677">
    <property type="term" value="F:DNA binding"/>
    <property type="evidence" value="ECO:0007669"/>
    <property type="project" value="UniProtKB-UniRule"/>
</dbReference>
<dbReference type="Gene3D" id="2.40.50.100">
    <property type="match status" value="1"/>
</dbReference>
<dbReference type="Proteomes" id="UP000886886">
    <property type="component" value="Unassembled WGS sequence"/>
</dbReference>
<feature type="domain" description="RNA polymerase beta subunit protrusion" evidence="13">
    <location>
        <begin position="31"/>
        <end position="479"/>
    </location>
</feature>
<protein>
    <recommendedName>
        <fullName evidence="7 9">DNA-directed RNA polymerase subunit beta</fullName>
        <shortName evidence="7">RNAP subunit beta</shortName>
        <ecNumber evidence="7 9">2.7.7.6</ecNumber>
    </recommendedName>
    <alternativeName>
        <fullName evidence="7">RNA polymerase subunit beta</fullName>
    </alternativeName>
    <alternativeName>
        <fullName evidence="7">Transcriptase subunit beta</fullName>
    </alternativeName>
</protein>
<evidence type="ECO:0000313" key="17">
    <source>
        <dbReference type="Proteomes" id="UP000886886"/>
    </source>
</evidence>
<evidence type="ECO:0000259" key="12">
    <source>
        <dbReference type="Pfam" id="PF04561"/>
    </source>
</evidence>
<evidence type="ECO:0000256" key="7">
    <source>
        <dbReference type="HAMAP-Rule" id="MF_01321"/>
    </source>
</evidence>
<dbReference type="GO" id="GO:0006351">
    <property type="term" value="P:DNA-templated transcription"/>
    <property type="evidence" value="ECO:0007669"/>
    <property type="project" value="UniProtKB-UniRule"/>
</dbReference>
<comment type="caution">
    <text evidence="16">The sequence shown here is derived from an EMBL/GenBank/DDBJ whole genome shotgun (WGS) entry which is preliminary data.</text>
</comment>
<dbReference type="Gene3D" id="3.90.1100.10">
    <property type="match status" value="2"/>
</dbReference>
<dbReference type="AlphaFoldDB" id="A0A9D0ZXP7"/>
<reference evidence="16" key="1">
    <citation type="submission" date="2020-10" db="EMBL/GenBank/DDBJ databases">
        <authorList>
            <person name="Gilroy R."/>
        </authorList>
    </citation>
    <scope>NUCLEOTIDE SEQUENCE</scope>
    <source>
        <strain evidence="16">ChiSjej3B21-11622</strain>
    </source>
</reference>
<dbReference type="Pfam" id="PF04561">
    <property type="entry name" value="RNA_pol_Rpb2_2"/>
    <property type="match status" value="2"/>
</dbReference>
<evidence type="ECO:0000259" key="15">
    <source>
        <dbReference type="Pfam" id="PF10385"/>
    </source>
</evidence>
<evidence type="ECO:0000313" key="16">
    <source>
        <dbReference type="EMBL" id="HIQ97456.1"/>
    </source>
</evidence>
<keyword evidence="4 7" id="KW-0548">Nucleotidyltransferase</keyword>
<dbReference type="InterPro" id="IPR007641">
    <property type="entry name" value="RNA_pol_Rpb2_7"/>
</dbReference>
<feature type="domain" description="RNA polymerase Rpb2" evidence="12">
    <location>
        <begin position="372"/>
        <end position="434"/>
    </location>
</feature>
<dbReference type="EMBL" id="DVFT01000192">
    <property type="protein sequence ID" value="HIQ97456.1"/>
    <property type="molecule type" value="Genomic_DNA"/>
</dbReference>
<reference evidence="16" key="2">
    <citation type="journal article" date="2021" name="PeerJ">
        <title>Extensive microbial diversity within the chicken gut microbiome revealed by metagenomics and culture.</title>
        <authorList>
            <person name="Gilroy R."/>
            <person name="Ravi A."/>
            <person name="Getino M."/>
            <person name="Pursley I."/>
            <person name="Horton D.L."/>
            <person name="Alikhan N.F."/>
            <person name="Baker D."/>
            <person name="Gharbi K."/>
            <person name="Hall N."/>
            <person name="Watson M."/>
            <person name="Adriaenssens E.M."/>
            <person name="Foster-Nyarko E."/>
            <person name="Jarju S."/>
            <person name="Secka A."/>
            <person name="Antonio M."/>
            <person name="Oren A."/>
            <person name="Chaudhuri R.R."/>
            <person name="La Ragione R."/>
            <person name="Hildebrand F."/>
            <person name="Pallen M.J."/>
        </authorList>
    </citation>
    <scope>NUCLEOTIDE SEQUENCE</scope>
    <source>
        <strain evidence="16">ChiSjej3B21-11622</strain>
    </source>
</reference>
<keyword evidence="5 7" id="KW-0804">Transcription</keyword>
<dbReference type="FunFam" id="3.90.1800.10:FF:000001">
    <property type="entry name" value="DNA-directed RNA polymerase subunit beta"/>
    <property type="match status" value="1"/>
</dbReference>
<dbReference type="InterPro" id="IPR042107">
    <property type="entry name" value="DNA-dir_RNA_pol_bsu_ext_1_sf"/>
</dbReference>
<evidence type="ECO:0000256" key="4">
    <source>
        <dbReference type="ARBA" id="ARBA00022695"/>
    </source>
</evidence>
<comment type="similarity">
    <text evidence="7 8">Belongs to the RNA polymerase beta chain family.</text>
</comment>
<dbReference type="InterPro" id="IPR015712">
    <property type="entry name" value="DNA-dir_RNA_pol_su2"/>
</dbReference>
<dbReference type="CDD" id="cd00653">
    <property type="entry name" value="RNA_pol_B_RPB2"/>
    <property type="match status" value="1"/>
</dbReference>
<dbReference type="GO" id="GO:0032549">
    <property type="term" value="F:ribonucleoside binding"/>
    <property type="evidence" value="ECO:0007669"/>
    <property type="project" value="InterPro"/>
</dbReference>
<dbReference type="Pfam" id="PF04560">
    <property type="entry name" value="RNA_pol_Rpb2_7"/>
    <property type="match status" value="1"/>
</dbReference>
<dbReference type="InterPro" id="IPR007645">
    <property type="entry name" value="RNA_pol_Rpb2_3"/>
</dbReference>
<dbReference type="Pfam" id="PF10385">
    <property type="entry name" value="RNA_pol_Rpb2_45"/>
    <property type="match status" value="1"/>
</dbReference>
<dbReference type="InterPro" id="IPR010243">
    <property type="entry name" value="RNA_pol_bsu_bac"/>
</dbReference>
<evidence type="ECO:0000256" key="2">
    <source>
        <dbReference type="ARBA" id="ARBA00022478"/>
    </source>
</evidence>
<evidence type="ECO:0000256" key="9">
    <source>
        <dbReference type="RuleBase" id="RU363031"/>
    </source>
</evidence>
<dbReference type="SUPFAM" id="SSF64484">
    <property type="entry name" value="beta and beta-prime subunits of DNA dependent RNA-polymerase"/>
    <property type="match status" value="1"/>
</dbReference>
<feature type="domain" description="RNA polymerase Rpb2" evidence="12">
    <location>
        <begin position="144"/>
        <end position="289"/>
    </location>
</feature>
<dbReference type="InterPro" id="IPR037034">
    <property type="entry name" value="RNA_pol_Rpb2_2_sf"/>
</dbReference>
<keyword evidence="3 7" id="KW-0808">Transferase</keyword>
<dbReference type="InterPro" id="IPR007644">
    <property type="entry name" value="RNA_pol_bsu_protrusion"/>
</dbReference>
<dbReference type="Gene3D" id="2.40.270.10">
    <property type="entry name" value="DNA-directed RNA polymerase, subunit 2, domain 6"/>
    <property type="match status" value="2"/>
</dbReference>
<feature type="domain" description="RNA polymerase Rpb2" evidence="14">
    <location>
        <begin position="493"/>
        <end position="561"/>
    </location>
</feature>
<dbReference type="NCBIfam" id="TIGR02013">
    <property type="entry name" value="rpoB"/>
    <property type="match status" value="1"/>
</dbReference>
<keyword evidence="2 7" id="KW-0240">DNA-directed RNA polymerase</keyword>